<dbReference type="AlphaFoldDB" id="A0A256F8K8"/>
<sequence>MKAEHLTRNDLSLLAYVRFHAKRMQEIKQRQDEYARELEDVLQAYARGEDLILWKLSRE</sequence>
<proteinExistence type="predicted"/>
<dbReference type="Proteomes" id="UP000216345">
    <property type="component" value="Unassembled WGS sequence"/>
</dbReference>
<organism evidence="1 2">
    <name type="scientific">Brucella rhizosphaerae</name>
    <dbReference type="NCBI Taxonomy" id="571254"/>
    <lineage>
        <taxon>Bacteria</taxon>
        <taxon>Pseudomonadati</taxon>
        <taxon>Pseudomonadota</taxon>
        <taxon>Alphaproteobacteria</taxon>
        <taxon>Hyphomicrobiales</taxon>
        <taxon>Brucellaceae</taxon>
        <taxon>Brucella/Ochrobactrum group</taxon>
        <taxon>Brucella</taxon>
    </lineage>
</organism>
<evidence type="ECO:0000313" key="2">
    <source>
        <dbReference type="Proteomes" id="UP000216345"/>
    </source>
</evidence>
<reference evidence="1 2" key="1">
    <citation type="submission" date="2017-07" db="EMBL/GenBank/DDBJ databases">
        <title>Phylogenetic study on the rhizospheric bacterium Ochrobactrum sp. A44.</title>
        <authorList>
            <person name="Krzyzanowska D.M."/>
            <person name="Ossowicki A."/>
            <person name="Rajewska M."/>
            <person name="Maciag T."/>
            <person name="Kaczynski Z."/>
            <person name="Czerwicka M."/>
            <person name="Jafra S."/>
        </authorList>
    </citation>
    <scope>NUCLEOTIDE SEQUENCE [LARGE SCALE GENOMIC DNA]</scope>
    <source>
        <strain evidence="1 2">PR17</strain>
    </source>
</reference>
<accession>A0A256F8K8</accession>
<name>A0A256F8K8_9HYPH</name>
<protein>
    <submittedName>
        <fullName evidence="1">Uncharacterized protein</fullName>
    </submittedName>
</protein>
<gene>
    <name evidence="1" type="ORF">CEV32_1493</name>
</gene>
<keyword evidence="2" id="KW-1185">Reference proteome</keyword>
<evidence type="ECO:0000313" key="1">
    <source>
        <dbReference type="EMBL" id="OYR11195.1"/>
    </source>
</evidence>
<dbReference type="EMBL" id="NNRK01000033">
    <property type="protein sequence ID" value="OYR11195.1"/>
    <property type="molecule type" value="Genomic_DNA"/>
</dbReference>
<comment type="caution">
    <text evidence="1">The sequence shown here is derived from an EMBL/GenBank/DDBJ whole genome shotgun (WGS) entry which is preliminary data.</text>
</comment>